<gene>
    <name evidence="2" type="ORF">GCM10011519_18810</name>
</gene>
<dbReference type="Pfam" id="PF14012">
    <property type="entry name" value="DUF4229"/>
    <property type="match status" value="1"/>
</dbReference>
<dbReference type="AlphaFoldDB" id="A0A917BH82"/>
<dbReference type="Proteomes" id="UP000649179">
    <property type="component" value="Unassembled WGS sequence"/>
</dbReference>
<proteinExistence type="predicted"/>
<feature type="transmembrane region" description="Helical" evidence="1">
    <location>
        <begin position="44"/>
        <end position="63"/>
    </location>
</feature>
<keyword evidence="3" id="KW-1185">Reference proteome</keyword>
<evidence type="ECO:0000313" key="3">
    <source>
        <dbReference type="Proteomes" id="UP000649179"/>
    </source>
</evidence>
<evidence type="ECO:0008006" key="4">
    <source>
        <dbReference type="Google" id="ProtNLM"/>
    </source>
</evidence>
<keyword evidence="1" id="KW-0812">Transmembrane</keyword>
<evidence type="ECO:0000313" key="2">
    <source>
        <dbReference type="EMBL" id="GGF45201.1"/>
    </source>
</evidence>
<organism evidence="2 3">
    <name type="scientific">Marmoricola endophyticus</name>
    <dbReference type="NCBI Taxonomy" id="2040280"/>
    <lineage>
        <taxon>Bacteria</taxon>
        <taxon>Bacillati</taxon>
        <taxon>Actinomycetota</taxon>
        <taxon>Actinomycetes</taxon>
        <taxon>Propionibacteriales</taxon>
        <taxon>Nocardioidaceae</taxon>
        <taxon>Marmoricola</taxon>
    </lineage>
</organism>
<sequence length="95" mass="10542">MGRVRTLGGVKAFWSYTLMRIGLFVASFAVVWGVYAIVADRINLIVVVLLAAAISAVASWKLLEGPRERLAENVQARASRATERFEEMRSKEDAD</sequence>
<keyword evidence="1" id="KW-1133">Transmembrane helix</keyword>
<reference evidence="2" key="1">
    <citation type="journal article" date="2014" name="Int. J. Syst. Evol. Microbiol.">
        <title>Complete genome sequence of Corynebacterium casei LMG S-19264T (=DSM 44701T), isolated from a smear-ripened cheese.</title>
        <authorList>
            <consortium name="US DOE Joint Genome Institute (JGI-PGF)"/>
            <person name="Walter F."/>
            <person name="Albersmeier A."/>
            <person name="Kalinowski J."/>
            <person name="Ruckert C."/>
        </authorList>
    </citation>
    <scope>NUCLEOTIDE SEQUENCE</scope>
    <source>
        <strain evidence="2">CGMCC 1.16067</strain>
    </source>
</reference>
<dbReference type="InterPro" id="IPR025323">
    <property type="entry name" value="DUF4229"/>
</dbReference>
<reference evidence="2" key="2">
    <citation type="submission" date="2020-09" db="EMBL/GenBank/DDBJ databases">
        <authorList>
            <person name="Sun Q."/>
            <person name="Zhou Y."/>
        </authorList>
    </citation>
    <scope>NUCLEOTIDE SEQUENCE</scope>
    <source>
        <strain evidence="2">CGMCC 1.16067</strain>
    </source>
</reference>
<dbReference type="EMBL" id="BMKQ01000001">
    <property type="protein sequence ID" value="GGF45201.1"/>
    <property type="molecule type" value="Genomic_DNA"/>
</dbReference>
<comment type="caution">
    <text evidence="2">The sequence shown here is derived from an EMBL/GenBank/DDBJ whole genome shotgun (WGS) entry which is preliminary data.</text>
</comment>
<keyword evidence="1" id="KW-0472">Membrane</keyword>
<evidence type="ECO:0000256" key="1">
    <source>
        <dbReference type="SAM" id="Phobius"/>
    </source>
</evidence>
<feature type="transmembrane region" description="Helical" evidence="1">
    <location>
        <begin position="21"/>
        <end position="38"/>
    </location>
</feature>
<accession>A0A917BH82</accession>
<protein>
    <recommendedName>
        <fullName evidence="4">DUF4229 domain-containing protein</fullName>
    </recommendedName>
</protein>
<name>A0A917BH82_9ACTN</name>